<organism evidence="4 5">
    <name type="scientific">Dictyocaulus viviparus</name>
    <name type="common">Bovine lungworm</name>
    <dbReference type="NCBI Taxonomy" id="29172"/>
    <lineage>
        <taxon>Eukaryota</taxon>
        <taxon>Metazoa</taxon>
        <taxon>Ecdysozoa</taxon>
        <taxon>Nematoda</taxon>
        <taxon>Chromadorea</taxon>
        <taxon>Rhabditida</taxon>
        <taxon>Rhabditina</taxon>
        <taxon>Rhabditomorpha</taxon>
        <taxon>Strongyloidea</taxon>
        <taxon>Metastrongylidae</taxon>
        <taxon>Dictyocaulus</taxon>
    </lineage>
</organism>
<dbReference type="CDD" id="cd02022">
    <property type="entry name" value="DPCK"/>
    <property type="match status" value="1"/>
</dbReference>
<name>A0A0D8XUS0_DICVI</name>
<dbReference type="OrthoDB" id="330671at2759"/>
<dbReference type="SUPFAM" id="SSF52540">
    <property type="entry name" value="P-loop containing nucleoside triphosphate hydrolases"/>
    <property type="match status" value="1"/>
</dbReference>
<dbReference type="Proteomes" id="UP000053766">
    <property type="component" value="Unassembled WGS sequence"/>
</dbReference>
<dbReference type="InterPro" id="IPR001977">
    <property type="entry name" value="Depp_CoAkinase"/>
</dbReference>
<dbReference type="GO" id="GO:0015937">
    <property type="term" value="P:coenzyme A biosynthetic process"/>
    <property type="evidence" value="ECO:0007669"/>
    <property type="project" value="InterPro"/>
</dbReference>
<dbReference type="FunFam" id="3.40.50.620:FF:000089">
    <property type="entry name" value="Bifunctional coenzyme A synthase"/>
    <property type="match status" value="1"/>
</dbReference>
<dbReference type="Gene3D" id="3.40.50.300">
    <property type="entry name" value="P-loop containing nucleotide triphosphate hydrolases"/>
    <property type="match status" value="1"/>
</dbReference>
<keyword evidence="1" id="KW-0547">Nucleotide-binding</keyword>
<dbReference type="GO" id="GO:0005524">
    <property type="term" value="F:ATP binding"/>
    <property type="evidence" value="ECO:0007669"/>
    <property type="project" value="UniProtKB-KW"/>
</dbReference>
<dbReference type="Pfam" id="PF01467">
    <property type="entry name" value="CTP_transf_like"/>
    <property type="match status" value="1"/>
</dbReference>
<dbReference type="NCBIfam" id="TIGR00125">
    <property type="entry name" value="cyt_tran_rel"/>
    <property type="match status" value="1"/>
</dbReference>
<dbReference type="PROSITE" id="PS51219">
    <property type="entry name" value="DPCK"/>
    <property type="match status" value="1"/>
</dbReference>
<dbReference type="PANTHER" id="PTHR10695">
    <property type="entry name" value="DEPHOSPHO-COA KINASE-RELATED"/>
    <property type="match status" value="1"/>
</dbReference>
<dbReference type="PANTHER" id="PTHR10695:SF46">
    <property type="entry name" value="BIFUNCTIONAL COENZYME A SYNTHASE-RELATED"/>
    <property type="match status" value="1"/>
</dbReference>
<evidence type="ECO:0000313" key="5">
    <source>
        <dbReference type="Proteomes" id="UP000053766"/>
    </source>
</evidence>
<dbReference type="HAMAP" id="MF_00376">
    <property type="entry name" value="Dephospho_CoA_kinase"/>
    <property type="match status" value="1"/>
</dbReference>
<evidence type="ECO:0000259" key="3">
    <source>
        <dbReference type="Pfam" id="PF01467"/>
    </source>
</evidence>
<keyword evidence="4" id="KW-0808">Transferase</keyword>
<dbReference type="InterPro" id="IPR027417">
    <property type="entry name" value="P-loop_NTPase"/>
</dbReference>
<dbReference type="NCBIfam" id="NF001985">
    <property type="entry name" value="PRK00777.1"/>
    <property type="match status" value="1"/>
</dbReference>
<dbReference type="Gene3D" id="3.40.50.620">
    <property type="entry name" value="HUPs"/>
    <property type="match status" value="1"/>
</dbReference>
<keyword evidence="4" id="KW-0418">Kinase</keyword>
<gene>
    <name evidence="4" type="ORF">DICVIV_06396</name>
</gene>
<dbReference type="CDD" id="cd02164">
    <property type="entry name" value="PPAT_CoAS"/>
    <property type="match status" value="1"/>
</dbReference>
<reference evidence="4 5" key="1">
    <citation type="submission" date="2013-11" db="EMBL/GenBank/DDBJ databases">
        <title>Draft genome of the bovine lungworm Dictyocaulus viviparus.</title>
        <authorList>
            <person name="Mitreva M."/>
        </authorList>
    </citation>
    <scope>NUCLEOTIDE SEQUENCE [LARGE SCALE GENOMIC DNA]</scope>
    <source>
        <strain evidence="4 5">HannoverDv2000</strain>
    </source>
</reference>
<sequence length="462" mass="51134">MSDVGLLVVTSRNIAKLTALLAIAADSISSRLYIRVQGLCLDSLLPSLYLQSSIHCPRLDVRVLLGRKTPFYSRLIGDENTHDSPIILPKYKKVVLGGTFDRLHNGHKVLLSKAVLLASECVICGVTDKTMIEKKCLWELIEPVSTRIRAVEDFVADVSDSVVCLAEPIVDPYGPSTRISDLEAIVVSKETVKGGEAVNRVRKDKNMSQLDMIVIDLVEATDEVMKESKISSCSLRRQDLGKLLKTPTPHPERPVRPYVIGLCGGIASGKSSIAKILKEQPGFEVRIVQVIDCDKLAHSCYEPGSKLIQAIGSHFDGVVKNGVVDRKILGAVVFGNEEKLKLLCKLVWPVLMEKIKNMVAVSKSDVVVIEAAAIVEAGWHTYMSELWTVFVPHEEMVKRVMERDGLAKEQAEVRIKSQLTNKERVAHSHVVFCSLWAYEETRAQVERALSGLRTRIFSSTTV</sequence>
<keyword evidence="2" id="KW-0067">ATP-binding</keyword>
<dbReference type="EMBL" id="KN716304">
    <property type="protein sequence ID" value="KJH47509.1"/>
    <property type="molecule type" value="Genomic_DNA"/>
</dbReference>
<keyword evidence="5" id="KW-1185">Reference proteome</keyword>
<proteinExistence type="inferred from homology"/>
<dbReference type="AlphaFoldDB" id="A0A0D8XUS0"/>
<dbReference type="InterPro" id="IPR014729">
    <property type="entry name" value="Rossmann-like_a/b/a_fold"/>
</dbReference>
<feature type="domain" description="Cytidyltransferase-like" evidence="3">
    <location>
        <begin position="95"/>
        <end position="237"/>
    </location>
</feature>
<reference evidence="5" key="2">
    <citation type="journal article" date="2016" name="Sci. Rep.">
        <title>Dictyocaulus viviparus genome, variome and transcriptome elucidate lungworm biology and support future intervention.</title>
        <authorList>
            <person name="McNulty S.N."/>
            <person name="Strube C."/>
            <person name="Rosa B.A."/>
            <person name="Martin J.C."/>
            <person name="Tyagi R."/>
            <person name="Choi Y.J."/>
            <person name="Wang Q."/>
            <person name="Hallsworth Pepin K."/>
            <person name="Zhang X."/>
            <person name="Ozersky P."/>
            <person name="Wilson R.K."/>
            <person name="Sternberg P.W."/>
            <person name="Gasser R.B."/>
            <person name="Mitreva M."/>
        </authorList>
    </citation>
    <scope>NUCLEOTIDE SEQUENCE [LARGE SCALE GENOMIC DNA]</scope>
    <source>
        <strain evidence="5">HannoverDv2000</strain>
    </source>
</reference>
<dbReference type="Pfam" id="PF01121">
    <property type="entry name" value="CoaE"/>
    <property type="match status" value="1"/>
</dbReference>
<dbReference type="STRING" id="29172.A0A0D8XUS0"/>
<dbReference type="NCBIfam" id="TIGR00152">
    <property type="entry name" value="dephospho-CoA kinase"/>
    <property type="match status" value="1"/>
</dbReference>
<accession>A0A0D8XUS0</accession>
<dbReference type="InterPro" id="IPR004821">
    <property type="entry name" value="Cyt_trans-like"/>
</dbReference>
<dbReference type="GO" id="GO:0004140">
    <property type="term" value="F:dephospho-CoA kinase activity"/>
    <property type="evidence" value="ECO:0007669"/>
    <property type="project" value="InterPro"/>
</dbReference>
<protein>
    <submittedName>
        <fullName evidence="4">Dephospho-CoA kinase</fullName>
    </submittedName>
</protein>
<evidence type="ECO:0000313" key="4">
    <source>
        <dbReference type="EMBL" id="KJH47509.1"/>
    </source>
</evidence>
<evidence type="ECO:0000256" key="1">
    <source>
        <dbReference type="ARBA" id="ARBA00022741"/>
    </source>
</evidence>
<evidence type="ECO:0000256" key="2">
    <source>
        <dbReference type="ARBA" id="ARBA00022840"/>
    </source>
</evidence>
<dbReference type="SUPFAM" id="SSF52374">
    <property type="entry name" value="Nucleotidylyl transferase"/>
    <property type="match status" value="1"/>
</dbReference>